<feature type="repeat" description="ANK" evidence="2">
    <location>
        <begin position="495"/>
        <end position="527"/>
    </location>
</feature>
<dbReference type="OrthoDB" id="7464126at2759"/>
<name>A0A2J6SIV3_9HELO</name>
<dbReference type="Gene3D" id="1.25.40.20">
    <property type="entry name" value="Ankyrin repeat-containing domain"/>
    <property type="match status" value="1"/>
</dbReference>
<gene>
    <name evidence="4" type="ORF">K444DRAFT_479336</name>
</gene>
<proteinExistence type="predicted"/>
<dbReference type="PANTHER" id="PTHR10039:SF5">
    <property type="entry name" value="NACHT DOMAIN-CONTAINING PROTEIN"/>
    <property type="match status" value="1"/>
</dbReference>
<keyword evidence="2" id="KW-0040">ANK repeat</keyword>
<dbReference type="Proteomes" id="UP000235371">
    <property type="component" value="Unassembled WGS sequence"/>
</dbReference>
<evidence type="ECO:0000313" key="5">
    <source>
        <dbReference type="Proteomes" id="UP000235371"/>
    </source>
</evidence>
<dbReference type="AlphaFoldDB" id="A0A2J6SIV3"/>
<sequence>MNYRQTEIRNARTKSCTWILNNEAYVKWVEQKQGVLWIKGKPGSGKSTLMKKIFQLLNDDAEDSPYCLSYFFHRRGGELQHTELGMFRTLLYQLFKQEPELGTDLQSLFEQKQKEGKIGTTWDWSLTDLRRIFRSALTKAAKTRPYRVFIDALDEGGDESARSVVSYLYDLEYDLNEGGSSASICFSCRHYPILAHNDRLSICVEDENYDDIALYIGETLERVLVSPGQNSTQDKDIKILKSTIAQKSSGVFLWAVLVTQRLAEQYNEGKSLEKVLETLKTVPVDIGEVYRHILTAVLKPQDLSESLLLFQVICLATRPLSIEELRCAMAFAGSGSPSQENSVLSPAQMTQRIISLSGGLAEVKDVVNNYPGKTQFIHQSVTDFLVQDRLKCLAPHTMEDLIAQGHSRLSQACIKSLKLADRQVELPDHLGFPHSDLLFPYAVKNCFHHVQQAENHGFIETQPHGELGDNAHRYLEFWIRIYRRLEGPRARCPASSATMLHVAACYSLHSTCRILLENGADVDAEDKAGNRAIYYAARYGDHHLGALLLDAGTSVGKTNNSNVDPLTEASLSGNADLVRLLLRHGA</sequence>
<accession>A0A2J6SIV3</accession>
<evidence type="ECO:0000259" key="3">
    <source>
        <dbReference type="Pfam" id="PF24883"/>
    </source>
</evidence>
<dbReference type="SUPFAM" id="SSF52540">
    <property type="entry name" value="P-loop containing nucleoside triphosphate hydrolases"/>
    <property type="match status" value="1"/>
</dbReference>
<dbReference type="RefSeq" id="XP_024727602.1">
    <property type="nucleotide sequence ID" value="XM_024872970.1"/>
</dbReference>
<feature type="domain" description="Nephrocystin 3-like N-terminal" evidence="3">
    <location>
        <begin position="15"/>
        <end position="189"/>
    </location>
</feature>
<keyword evidence="1" id="KW-0677">Repeat</keyword>
<dbReference type="InParanoid" id="A0A2J6SIV3"/>
<dbReference type="STRING" id="1095630.A0A2J6SIV3"/>
<dbReference type="PANTHER" id="PTHR10039">
    <property type="entry name" value="AMELOGENIN"/>
    <property type="match status" value="1"/>
</dbReference>
<evidence type="ECO:0000256" key="2">
    <source>
        <dbReference type="PROSITE-ProRule" id="PRU00023"/>
    </source>
</evidence>
<dbReference type="InterPro" id="IPR056884">
    <property type="entry name" value="NPHP3-like_N"/>
</dbReference>
<dbReference type="InterPro" id="IPR036770">
    <property type="entry name" value="Ankyrin_rpt-contain_sf"/>
</dbReference>
<evidence type="ECO:0000256" key="1">
    <source>
        <dbReference type="ARBA" id="ARBA00022737"/>
    </source>
</evidence>
<evidence type="ECO:0000313" key="4">
    <source>
        <dbReference type="EMBL" id="PMD50698.1"/>
    </source>
</evidence>
<keyword evidence="5" id="KW-1185">Reference proteome</keyword>
<reference evidence="4 5" key="1">
    <citation type="submission" date="2016-04" db="EMBL/GenBank/DDBJ databases">
        <title>A degradative enzymes factory behind the ericoid mycorrhizal symbiosis.</title>
        <authorList>
            <consortium name="DOE Joint Genome Institute"/>
            <person name="Martino E."/>
            <person name="Morin E."/>
            <person name="Grelet G."/>
            <person name="Kuo A."/>
            <person name="Kohler A."/>
            <person name="Daghino S."/>
            <person name="Barry K."/>
            <person name="Choi C."/>
            <person name="Cichocki N."/>
            <person name="Clum A."/>
            <person name="Copeland A."/>
            <person name="Hainaut M."/>
            <person name="Haridas S."/>
            <person name="Labutti K."/>
            <person name="Lindquist E."/>
            <person name="Lipzen A."/>
            <person name="Khouja H.-R."/>
            <person name="Murat C."/>
            <person name="Ohm R."/>
            <person name="Olson A."/>
            <person name="Spatafora J."/>
            <person name="Veneault-Fourrey C."/>
            <person name="Henrissat B."/>
            <person name="Grigoriev I."/>
            <person name="Martin F."/>
            <person name="Perotto S."/>
        </authorList>
    </citation>
    <scope>NUCLEOTIDE SEQUENCE [LARGE SCALE GENOMIC DNA]</scope>
    <source>
        <strain evidence="4 5">E</strain>
    </source>
</reference>
<dbReference type="InterPro" id="IPR002110">
    <property type="entry name" value="Ankyrin_rpt"/>
</dbReference>
<dbReference type="Pfam" id="PF12796">
    <property type="entry name" value="Ank_2"/>
    <property type="match status" value="1"/>
</dbReference>
<dbReference type="Gene3D" id="3.40.50.300">
    <property type="entry name" value="P-loop containing nucleotide triphosphate hydrolases"/>
    <property type="match status" value="1"/>
</dbReference>
<dbReference type="PROSITE" id="PS50297">
    <property type="entry name" value="ANK_REP_REGION"/>
    <property type="match status" value="2"/>
</dbReference>
<dbReference type="SUPFAM" id="SSF48403">
    <property type="entry name" value="Ankyrin repeat"/>
    <property type="match status" value="1"/>
</dbReference>
<dbReference type="SMART" id="SM00248">
    <property type="entry name" value="ANK"/>
    <property type="match status" value="3"/>
</dbReference>
<protein>
    <recommendedName>
        <fullName evidence="3">Nephrocystin 3-like N-terminal domain-containing protein</fullName>
    </recommendedName>
</protein>
<feature type="non-terminal residue" evidence="4">
    <location>
        <position position="586"/>
    </location>
</feature>
<dbReference type="PROSITE" id="PS50088">
    <property type="entry name" value="ANK_REPEAT"/>
    <property type="match status" value="3"/>
</dbReference>
<organism evidence="4 5">
    <name type="scientific">Hyaloscypha bicolor E</name>
    <dbReference type="NCBI Taxonomy" id="1095630"/>
    <lineage>
        <taxon>Eukaryota</taxon>
        <taxon>Fungi</taxon>
        <taxon>Dikarya</taxon>
        <taxon>Ascomycota</taxon>
        <taxon>Pezizomycotina</taxon>
        <taxon>Leotiomycetes</taxon>
        <taxon>Helotiales</taxon>
        <taxon>Hyaloscyphaceae</taxon>
        <taxon>Hyaloscypha</taxon>
        <taxon>Hyaloscypha bicolor</taxon>
    </lineage>
</organism>
<feature type="repeat" description="ANK" evidence="2">
    <location>
        <begin position="528"/>
        <end position="560"/>
    </location>
</feature>
<dbReference type="EMBL" id="KZ613913">
    <property type="protein sequence ID" value="PMD50698.1"/>
    <property type="molecule type" value="Genomic_DNA"/>
</dbReference>
<dbReference type="InterPro" id="IPR027417">
    <property type="entry name" value="P-loop_NTPase"/>
</dbReference>
<dbReference type="Pfam" id="PF24883">
    <property type="entry name" value="NPHP3_N"/>
    <property type="match status" value="1"/>
</dbReference>
<feature type="repeat" description="ANK" evidence="2">
    <location>
        <begin position="561"/>
        <end position="586"/>
    </location>
</feature>
<dbReference type="GeneID" id="36581050"/>